<gene>
    <name evidence="2" type="ORF">JYZ213_LOCUS27914</name>
</gene>
<keyword evidence="1" id="KW-1133">Transmembrane helix</keyword>
<dbReference type="Proteomes" id="UP000663845">
    <property type="component" value="Unassembled WGS sequence"/>
</dbReference>
<organism evidence="2 3">
    <name type="scientific">Adineta steineri</name>
    <dbReference type="NCBI Taxonomy" id="433720"/>
    <lineage>
        <taxon>Eukaryota</taxon>
        <taxon>Metazoa</taxon>
        <taxon>Spiralia</taxon>
        <taxon>Gnathifera</taxon>
        <taxon>Rotifera</taxon>
        <taxon>Eurotatoria</taxon>
        <taxon>Bdelloidea</taxon>
        <taxon>Adinetida</taxon>
        <taxon>Adinetidae</taxon>
        <taxon>Adineta</taxon>
    </lineage>
</organism>
<evidence type="ECO:0000313" key="2">
    <source>
        <dbReference type="EMBL" id="CAF1219372.1"/>
    </source>
</evidence>
<keyword evidence="1" id="KW-0812">Transmembrane</keyword>
<keyword evidence="1" id="KW-0472">Membrane</keyword>
<evidence type="ECO:0000313" key="3">
    <source>
        <dbReference type="Proteomes" id="UP000663845"/>
    </source>
</evidence>
<name>A0A814XRI1_9BILA</name>
<dbReference type="AlphaFoldDB" id="A0A814XRI1"/>
<evidence type="ECO:0000256" key="1">
    <source>
        <dbReference type="SAM" id="Phobius"/>
    </source>
</evidence>
<feature type="transmembrane region" description="Helical" evidence="1">
    <location>
        <begin position="12"/>
        <end position="33"/>
    </location>
</feature>
<dbReference type="EMBL" id="CAJNOG010000396">
    <property type="protein sequence ID" value="CAF1219372.1"/>
    <property type="molecule type" value="Genomic_DNA"/>
</dbReference>
<sequence>MSYSEILSFLQFVHYFTICIFLTFNITNVLSVYEVGVDYHAFGTNFTETAFLTQYHVSNVRSIVLVQLQGIADRGANFVTLDIWFGSEPGKITDEHWLATFPMSAQETTNLNQYAADVASIQSKIDGHRLHLNIALFWLGIADYKIGNITEGFGSDYLNASEFTSRIEKTTDCIITAISNIRCSDGTLLVQTVYLEAEVMIGAKPNQDWFISTHYPRFLNQITIAGFTPAIYFLVDAREEYILEKDYIDPQYPVLNGHRCMYWVYRSLNFLKIHQLPFPRRIDFSCYIDRNTSTYANLTNHILNDADAALSVLGAPKSYGIAETYYFIDDTQRKQFGQAFALEALSNPRLSHLRFWTTPDAGGKGIHIAYPFAIEDFLPPLKKISMN</sequence>
<proteinExistence type="predicted"/>
<comment type="caution">
    <text evidence="2">The sequence shown here is derived from an EMBL/GenBank/DDBJ whole genome shotgun (WGS) entry which is preliminary data.</text>
</comment>
<accession>A0A814XRI1</accession>
<reference evidence="2" key="1">
    <citation type="submission" date="2021-02" db="EMBL/GenBank/DDBJ databases">
        <authorList>
            <person name="Nowell W R."/>
        </authorList>
    </citation>
    <scope>NUCLEOTIDE SEQUENCE</scope>
</reference>
<protein>
    <submittedName>
        <fullName evidence="2">Uncharacterized protein</fullName>
    </submittedName>
</protein>